<proteinExistence type="predicted"/>
<accession>A0A812PVR0</accession>
<dbReference type="Proteomes" id="UP000649617">
    <property type="component" value="Unassembled WGS sequence"/>
</dbReference>
<keyword evidence="2" id="KW-1185">Reference proteome</keyword>
<sequence>PIQLFGTISSPFSACQVIMTALEECLRKETLAAVHDVHSRATARALVYEQIQHGHVQRLFVEYAHNDHGEDGDLNSFMYKKHLSIQSGQAVDASELAEEIRRKGYFGRLNQHDASPGLVELAAFALSRGAQVIAADLSLEETLEEVRKYNEWPVGHPNSETNAAGETGLKFRDEFAAKRIAQYLIQGPDGPGRLMLWGANHFQAIEGFKDRL</sequence>
<reference evidence="1" key="1">
    <citation type="submission" date="2021-02" db="EMBL/GenBank/DDBJ databases">
        <authorList>
            <person name="Dougan E. K."/>
            <person name="Rhodes N."/>
            <person name="Thang M."/>
            <person name="Chan C."/>
        </authorList>
    </citation>
    <scope>NUCLEOTIDE SEQUENCE</scope>
</reference>
<evidence type="ECO:0000313" key="1">
    <source>
        <dbReference type="EMBL" id="CAE7366420.1"/>
    </source>
</evidence>
<comment type="caution">
    <text evidence="1">The sequence shown here is derived from an EMBL/GenBank/DDBJ whole genome shotgun (WGS) entry which is preliminary data.</text>
</comment>
<dbReference type="EMBL" id="CAJNIZ010014798">
    <property type="protein sequence ID" value="CAE7366420.1"/>
    <property type="molecule type" value="Genomic_DNA"/>
</dbReference>
<protein>
    <submittedName>
        <fullName evidence="1">Uncharacterized protein</fullName>
    </submittedName>
</protein>
<dbReference type="AlphaFoldDB" id="A0A812PVR0"/>
<feature type="non-terminal residue" evidence="1">
    <location>
        <position position="1"/>
    </location>
</feature>
<organism evidence="1 2">
    <name type="scientific">Symbiodinium pilosum</name>
    <name type="common">Dinoflagellate</name>
    <dbReference type="NCBI Taxonomy" id="2952"/>
    <lineage>
        <taxon>Eukaryota</taxon>
        <taxon>Sar</taxon>
        <taxon>Alveolata</taxon>
        <taxon>Dinophyceae</taxon>
        <taxon>Suessiales</taxon>
        <taxon>Symbiodiniaceae</taxon>
        <taxon>Symbiodinium</taxon>
    </lineage>
</organism>
<evidence type="ECO:0000313" key="2">
    <source>
        <dbReference type="Proteomes" id="UP000649617"/>
    </source>
</evidence>
<name>A0A812PVR0_SYMPI</name>
<gene>
    <name evidence="1" type="ORF">SPIL2461_LOCUS8849</name>
</gene>